<protein>
    <submittedName>
        <fullName evidence="2">Uncharacterized protein</fullName>
    </submittedName>
</protein>
<organism evidence="2 3">
    <name type="scientific">Favolaschia claudopus</name>
    <dbReference type="NCBI Taxonomy" id="2862362"/>
    <lineage>
        <taxon>Eukaryota</taxon>
        <taxon>Fungi</taxon>
        <taxon>Dikarya</taxon>
        <taxon>Basidiomycota</taxon>
        <taxon>Agaricomycotina</taxon>
        <taxon>Agaricomycetes</taxon>
        <taxon>Agaricomycetidae</taxon>
        <taxon>Agaricales</taxon>
        <taxon>Marasmiineae</taxon>
        <taxon>Mycenaceae</taxon>
        <taxon>Favolaschia</taxon>
    </lineage>
</organism>
<feature type="region of interest" description="Disordered" evidence="1">
    <location>
        <begin position="166"/>
        <end position="194"/>
    </location>
</feature>
<sequence>MAVDRNVEAMRCSDNVGGVDSDLEQERMSGIVVGWKHCQGKVKTKVPTCTTECIQFYITTRPRQKNHSWYITDYNRVPPPTSSVFVGEAQPPHSKWDHHLRFGSRSYGFGLGLTALRYSLLNFLCVSSEGNEIVAIIWLGTWIRRFGLVLDPYNPALCLSNIANGHQPSANPTTRTTPAVTAHGTDSLKQRPPDDFRSVSTVLNDVLPSTSRYVKSTELHSGLEANLSKEGHTKLPDFVHKCARRRKGNGWLHCREQRKTWDKNLNIDALRPFQGPGQLAPTLTKKLPTSALQKGCSRQNQRMLYNTGCPEIRPREKSDLTFPIFQRSTFIFRSSCCPERKKVTVLPLSTRVLVREVPSCADPCGSLSEAYSAGFFSSMSLSDASPDRHSLEYRDVYSIWQKNQDEIKTPNRKLHSLQQKWSSENWGTFMQRYLLDDFP</sequence>
<proteinExistence type="predicted"/>
<dbReference type="AlphaFoldDB" id="A0AAW0CG73"/>
<feature type="compositionally biased region" description="Polar residues" evidence="1">
    <location>
        <begin position="166"/>
        <end position="179"/>
    </location>
</feature>
<evidence type="ECO:0000256" key="1">
    <source>
        <dbReference type="SAM" id="MobiDB-lite"/>
    </source>
</evidence>
<comment type="caution">
    <text evidence="2">The sequence shown here is derived from an EMBL/GenBank/DDBJ whole genome shotgun (WGS) entry which is preliminary data.</text>
</comment>
<reference evidence="2 3" key="1">
    <citation type="journal article" date="2024" name="J Genomics">
        <title>Draft genome sequencing and assembly of Favolaschia claudopus CIRM-BRFM 2984 isolated from oak limbs.</title>
        <authorList>
            <person name="Navarro D."/>
            <person name="Drula E."/>
            <person name="Chaduli D."/>
            <person name="Cazenave R."/>
            <person name="Ahrendt S."/>
            <person name="Wang J."/>
            <person name="Lipzen A."/>
            <person name="Daum C."/>
            <person name="Barry K."/>
            <person name="Grigoriev I.V."/>
            <person name="Favel A."/>
            <person name="Rosso M.N."/>
            <person name="Martin F."/>
        </authorList>
    </citation>
    <scope>NUCLEOTIDE SEQUENCE [LARGE SCALE GENOMIC DNA]</scope>
    <source>
        <strain evidence="2 3">CIRM-BRFM 2984</strain>
    </source>
</reference>
<name>A0AAW0CG73_9AGAR</name>
<keyword evidence="3" id="KW-1185">Reference proteome</keyword>
<evidence type="ECO:0000313" key="3">
    <source>
        <dbReference type="Proteomes" id="UP001362999"/>
    </source>
</evidence>
<accession>A0AAW0CG73</accession>
<gene>
    <name evidence="2" type="ORF">R3P38DRAFT_2771004</name>
</gene>
<dbReference type="EMBL" id="JAWWNJ010000018">
    <property type="protein sequence ID" value="KAK7036965.1"/>
    <property type="molecule type" value="Genomic_DNA"/>
</dbReference>
<evidence type="ECO:0000313" key="2">
    <source>
        <dbReference type="EMBL" id="KAK7036965.1"/>
    </source>
</evidence>
<dbReference type="Proteomes" id="UP001362999">
    <property type="component" value="Unassembled WGS sequence"/>
</dbReference>